<dbReference type="GO" id="GO:0016757">
    <property type="term" value="F:glycosyltransferase activity"/>
    <property type="evidence" value="ECO:0007669"/>
    <property type="project" value="UniProtKB-KW"/>
</dbReference>
<keyword evidence="3 7" id="KW-0808">Transferase</keyword>
<proteinExistence type="predicted"/>
<evidence type="ECO:0000256" key="3">
    <source>
        <dbReference type="ARBA" id="ARBA00022679"/>
    </source>
</evidence>
<name>A0A061QUP7_9CHLO</name>
<evidence type="ECO:0000256" key="5">
    <source>
        <dbReference type="ARBA" id="ARBA00023180"/>
    </source>
</evidence>
<feature type="compositionally biased region" description="Basic residues" evidence="6">
    <location>
        <begin position="217"/>
        <end position="226"/>
    </location>
</feature>
<evidence type="ECO:0000256" key="6">
    <source>
        <dbReference type="SAM" id="MobiDB-lite"/>
    </source>
</evidence>
<reference evidence="7" key="1">
    <citation type="submission" date="2014-05" db="EMBL/GenBank/DDBJ databases">
        <title>The transcriptome of the halophilic microalga Tetraselmis sp. GSL018 isolated from the Great Salt Lake, Utah.</title>
        <authorList>
            <person name="Jinkerson R.E."/>
            <person name="D'Adamo S."/>
            <person name="Posewitz M.C."/>
        </authorList>
    </citation>
    <scope>NUCLEOTIDE SEQUENCE</scope>
    <source>
        <strain evidence="7">GSL018</strain>
    </source>
</reference>
<feature type="region of interest" description="Disordered" evidence="6">
    <location>
        <begin position="111"/>
        <end position="244"/>
    </location>
</feature>
<evidence type="ECO:0000313" key="7">
    <source>
        <dbReference type="EMBL" id="JAC64397.1"/>
    </source>
</evidence>
<accession>A0A061QUP7</accession>
<dbReference type="PANTHER" id="PTHR31042:SF8">
    <property type="entry name" value="CORE-2_I-BRANCHING BETA-1,6-N-ACETYLGLUCOSAMINYLTRANSFERASE FAMILY PROTEIN"/>
    <property type="match status" value="1"/>
</dbReference>
<gene>
    <name evidence="7" type="ORF">TSPGSL018_18392</name>
</gene>
<sequence>MERHFSPSFVPLSFMLQLLFLLGAVILFNSVFLDLDVGNAYKSLERRRTKSLDYRLRARAERLVVESLGEDILKAQPEHVAHPGNPSSSLQVAHKKASIIIKLKEAHGKGRGQLARSVEQDTEAGANYGASDNLLRERPTVSGSQSEEPITAEATGAAAPFDESLLDDDGSGDMEAGPGWRSWNLSGNGSAGGEAEPFLTENAAMGSSEEPPTTQPSRRRAKRRRPRLESTDDSGPLEAEGRRYSLPIMGSTNRTDKIGFLFLTRGQMPFERVWRKFFEQDSLGRHSIFVHAPATHSFPAKSMWRGRKIHSHDAVDVMWGEPSMVEAEKILLQYALKDHGIAKFALVSESDVPVQSFECTHKILTESKRSFVQSTVTHDRMPSKLKMYISQKYWRKGSQWFVLNRDHAELVVEDREHWVWFKRYCTIFSLQPCVADEHYIPTLLALRRAESTSELYRHSMTWAQWLTGKPSPEVLGKNSPVRTKIHEIRRCHYSNAHHTKKVFYPIGIKERCGERLEEELFGGLGNPNQPSSLDVKRPCYVFARKMAPELTAKMSGIYESILN</sequence>
<comment type="subcellular location">
    <subcellularLocation>
        <location evidence="1">Membrane</location>
        <topology evidence="1">Single-pass type II membrane protein</topology>
    </subcellularLocation>
</comment>
<keyword evidence="5" id="KW-0325">Glycoprotein</keyword>
<keyword evidence="4" id="KW-0472">Membrane</keyword>
<dbReference type="AlphaFoldDB" id="A0A061QUP7"/>
<dbReference type="EMBL" id="GBEZ01022444">
    <property type="protein sequence ID" value="JAC64397.1"/>
    <property type="molecule type" value="Transcribed_RNA"/>
</dbReference>
<evidence type="ECO:0000256" key="4">
    <source>
        <dbReference type="ARBA" id="ARBA00023136"/>
    </source>
</evidence>
<keyword evidence="2 7" id="KW-0328">Glycosyltransferase</keyword>
<dbReference type="InterPro" id="IPR003406">
    <property type="entry name" value="Glyco_trans_14"/>
</dbReference>
<evidence type="ECO:0000256" key="2">
    <source>
        <dbReference type="ARBA" id="ARBA00022676"/>
    </source>
</evidence>
<organism evidence="7">
    <name type="scientific">Tetraselmis sp. GSL018</name>
    <dbReference type="NCBI Taxonomy" id="582737"/>
    <lineage>
        <taxon>Eukaryota</taxon>
        <taxon>Viridiplantae</taxon>
        <taxon>Chlorophyta</taxon>
        <taxon>core chlorophytes</taxon>
        <taxon>Chlorodendrophyceae</taxon>
        <taxon>Chlorodendrales</taxon>
        <taxon>Chlorodendraceae</taxon>
        <taxon>Tetraselmis</taxon>
    </lineage>
</organism>
<dbReference type="PANTHER" id="PTHR31042">
    <property type="entry name" value="CORE-2/I-BRANCHING BETA-1,6-N-ACETYLGLUCOSAMINYLTRANSFERASE FAMILY PROTEIN-RELATED"/>
    <property type="match status" value="1"/>
</dbReference>
<dbReference type="GO" id="GO:0016020">
    <property type="term" value="C:membrane"/>
    <property type="evidence" value="ECO:0007669"/>
    <property type="project" value="UniProtKB-SubCell"/>
</dbReference>
<dbReference type="Pfam" id="PF02485">
    <property type="entry name" value="Branch"/>
    <property type="match status" value="1"/>
</dbReference>
<evidence type="ECO:0000256" key="1">
    <source>
        <dbReference type="ARBA" id="ARBA00004606"/>
    </source>
</evidence>
<protein>
    <submittedName>
        <fullName evidence="7">Core-2 i-branching beta--n-acetylglucosaminyltransferase family protein isoform 2</fullName>
    </submittedName>
</protein>
<dbReference type="InterPro" id="IPR044174">
    <property type="entry name" value="BC10-like"/>
</dbReference>